<name>A0AAU4K134_9NOCA</name>
<reference evidence="1 2" key="1">
    <citation type="submission" date="2022-10" db="EMBL/GenBank/DDBJ databases">
        <title>The complete genomes of actinobacterial strains from the NBC collection.</title>
        <authorList>
            <person name="Joergensen T.S."/>
            <person name="Alvarez Arevalo M."/>
            <person name="Sterndorff E.B."/>
            <person name="Faurdal D."/>
            <person name="Vuksanovic O."/>
            <person name="Mourched A.-S."/>
            <person name="Charusanti P."/>
            <person name="Shaw S."/>
            <person name="Blin K."/>
            <person name="Weber T."/>
        </authorList>
    </citation>
    <scope>NUCLEOTIDE SEQUENCE [LARGE SCALE GENOMIC DNA]</scope>
    <source>
        <strain evidence="1 2">NBC_00319</strain>
    </source>
</reference>
<evidence type="ECO:0000313" key="1">
    <source>
        <dbReference type="EMBL" id="WUM19764.1"/>
    </source>
</evidence>
<dbReference type="AlphaFoldDB" id="A0AAU4K134"/>
<sequence>MTPRRMRFALIVTVIIAAAAVATAIWGRSDSAPVSDGPFLTADDFPSGYQVSRLSNTAPSGIGGATTPAECGPVVADQAARELRSTTVGVLAVPKDAALPTFAQAIVTGGESVSDTVGVVRRCSSYRQQTDTEMLESVSSILPTPAGCPRDAVVIRVRTRFGSPTGNSDSTSVRAYVQGRATMGILTASLTQPEQPLPDDFCRLASLVADRLD</sequence>
<evidence type="ECO:0008006" key="3">
    <source>
        <dbReference type="Google" id="ProtNLM"/>
    </source>
</evidence>
<evidence type="ECO:0000313" key="2">
    <source>
        <dbReference type="Proteomes" id="UP001432128"/>
    </source>
</evidence>
<dbReference type="KEGG" id="whr:OG579_19030"/>
<protein>
    <recommendedName>
        <fullName evidence="3">PknH-like extracellular domain-containing protein</fullName>
    </recommendedName>
</protein>
<accession>A0AAU4K134</accession>
<dbReference type="RefSeq" id="WP_328857216.1">
    <property type="nucleotide sequence ID" value="NZ_CP108021.1"/>
</dbReference>
<dbReference type="EMBL" id="CP108021">
    <property type="protein sequence ID" value="WUM19764.1"/>
    <property type="molecule type" value="Genomic_DNA"/>
</dbReference>
<gene>
    <name evidence="1" type="ORF">OG579_19030</name>
</gene>
<organism evidence="1 2">
    <name type="scientific">Williamsia herbipolensis</name>
    <dbReference type="NCBI Taxonomy" id="1603258"/>
    <lineage>
        <taxon>Bacteria</taxon>
        <taxon>Bacillati</taxon>
        <taxon>Actinomycetota</taxon>
        <taxon>Actinomycetes</taxon>
        <taxon>Mycobacteriales</taxon>
        <taxon>Nocardiaceae</taxon>
        <taxon>Williamsia</taxon>
    </lineage>
</organism>
<proteinExistence type="predicted"/>
<keyword evidence="2" id="KW-1185">Reference proteome</keyword>
<dbReference type="Proteomes" id="UP001432128">
    <property type="component" value="Chromosome"/>
</dbReference>